<dbReference type="PRINTS" id="PR00344">
    <property type="entry name" value="BCTRLSENSOR"/>
</dbReference>
<dbReference type="InterPro" id="IPR001789">
    <property type="entry name" value="Sig_transdc_resp-reg_receiver"/>
</dbReference>
<dbReference type="NCBIfam" id="TIGR00229">
    <property type="entry name" value="sensory_box"/>
    <property type="match status" value="1"/>
</dbReference>
<dbReference type="InterPro" id="IPR036097">
    <property type="entry name" value="HisK_dim/P_sf"/>
</dbReference>
<dbReference type="Gene3D" id="1.10.287.130">
    <property type="match status" value="1"/>
</dbReference>
<feature type="domain" description="Response regulatory" evidence="6">
    <location>
        <begin position="576"/>
        <end position="692"/>
    </location>
</feature>
<evidence type="ECO:0000256" key="3">
    <source>
        <dbReference type="ARBA" id="ARBA00022553"/>
    </source>
</evidence>
<dbReference type="Pfam" id="PF02518">
    <property type="entry name" value="HATPase_c"/>
    <property type="match status" value="1"/>
</dbReference>
<dbReference type="InterPro" id="IPR000014">
    <property type="entry name" value="PAS"/>
</dbReference>
<dbReference type="Gene3D" id="3.30.565.10">
    <property type="entry name" value="Histidine kinase-like ATPase, C-terminal domain"/>
    <property type="match status" value="1"/>
</dbReference>
<feature type="modified residue" description="4-aspartylphosphate" evidence="4">
    <location>
        <position position="626"/>
    </location>
</feature>
<feature type="domain" description="Histidine kinase" evidence="5">
    <location>
        <begin position="329"/>
        <end position="553"/>
    </location>
</feature>
<dbReference type="InterPro" id="IPR003594">
    <property type="entry name" value="HATPase_dom"/>
</dbReference>
<dbReference type="Gene3D" id="3.30.450.20">
    <property type="entry name" value="PAS domain"/>
    <property type="match status" value="2"/>
</dbReference>
<dbReference type="STRING" id="137658.SAMN05216186_11816"/>
<dbReference type="SUPFAM" id="SSF55874">
    <property type="entry name" value="ATPase domain of HSP90 chaperone/DNA topoisomerase II/histidine kinase"/>
    <property type="match status" value="1"/>
</dbReference>
<dbReference type="CDD" id="cd18161">
    <property type="entry name" value="REC_hyHK_blue-like"/>
    <property type="match status" value="1"/>
</dbReference>
<dbReference type="CDD" id="cd00130">
    <property type="entry name" value="PAS"/>
    <property type="match status" value="1"/>
</dbReference>
<dbReference type="InterPro" id="IPR011006">
    <property type="entry name" value="CheY-like_superfamily"/>
</dbReference>
<dbReference type="EC" id="2.7.13.3" evidence="2"/>
<evidence type="ECO:0000259" key="5">
    <source>
        <dbReference type="PROSITE" id="PS50109"/>
    </source>
</evidence>
<dbReference type="PROSITE" id="PS50112">
    <property type="entry name" value="PAS"/>
    <property type="match status" value="1"/>
</dbReference>
<evidence type="ECO:0000313" key="8">
    <source>
        <dbReference type="EMBL" id="SDL30880.1"/>
    </source>
</evidence>
<dbReference type="Pfam" id="PF00072">
    <property type="entry name" value="Response_reg"/>
    <property type="match status" value="1"/>
</dbReference>
<gene>
    <name evidence="8" type="ORF">SAMN05216186_11816</name>
</gene>
<dbReference type="PROSITE" id="PS50110">
    <property type="entry name" value="RESPONSE_REGULATORY"/>
    <property type="match status" value="1"/>
</dbReference>
<keyword evidence="9" id="KW-1185">Reference proteome</keyword>
<evidence type="ECO:0000259" key="7">
    <source>
        <dbReference type="PROSITE" id="PS50112"/>
    </source>
</evidence>
<dbReference type="SUPFAM" id="SSF47384">
    <property type="entry name" value="Homodimeric domain of signal transducing histidine kinase"/>
    <property type="match status" value="1"/>
</dbReference>
<dbReference type="Gene3D" id="3.40.50.2300">
    <property type="match status" value="1"/>
</dbReference>
<feature type="domain" description="PAS" evidence="7">
    <location>
        <begin position="190"/>
        <end position="260"/>
    </location>
</feature>
<evidence type="ECO:0000313" key="9">
    <source>
        <dbReference type="Proteomes" id="UP000198706"/>
    </source>
</evidence>
<dbReference type="PROSITE" id="PS50109">
    <property type="entry name" value="HIS_KIN"/>
    <property type="match status" value="1"/>
</dbReference>
<dbReference type="PANTHER" id="PTHR43065">
    <property type="entry name" value="SENSOR HISTIDINE KINASE"/>
    <property type="match status" value="1"/>
</dbReference>
<dbReference type="InterPro" id="IPR005467">
    <property type="entry name" value="His_kinase_dom"/>
</dbReference>
<evidence type="ECO:0000256" key="4">
    <source>
        <dbReference type="PROSITE-ProRule" id="PRU00169"/>
    </source>
</evidence>
<dbReference type="CDD" id="cd00082">
    <property type="entry name" value="HisKA"/>
    <property type="match status" value="1"/>
</dbReference>
<dbReference type="Proteomes" id="UP000198706">
    <property type="component" value="Unassembled WGS sequence"/>
</dbReference>
<evidence type="ECO:0000256" key="1">
    <source>
        <dbReference type="ARBA" id="ARBA00000085"/>
    </source>
</evidence>
<dbReference type="InterPro" id="IPR013655">
    <property type="entry name" value="PAS_fold_3"/>
</dbReference>
<dbReference type="AlphaFoldDB" id="A0A1G9J090"/>
<dbReference type="Pfam" id="PF00512">
    <property type="entry name" value="HisKA"/>
    <property type="match status" value="1"/>
</dbReference>
<comment type="catalytic activity">
    <reaction evidence="1">
        <text>ATP + protein L-histidine = ADP + protein N-phospho-L-histidine.</text>
        <dbReference type="EC" id="2.7.13.3"/>
    </reaction>
</comment>
<keyword evidence="3 4" id="KW-0597">Phosphoprotein</keyword>
<dbReference type="SMART" id="SM00091">
    <property type="entry name" value="PAS"/>
    <property type="match status" value="1"/>
</dbReference>
<dbReference type="InterPro" id="IPR003661">
    <property type="entry name" value="HisK_dim/P_dom"/>
</dbReference>
<organism evidence="8 9">
    <name type="scientific">Pseudomonas indica</name>
    <dbReference type="NCBI Taxonomy" id="137658"/>
    <lineage>
        <taxon>Bacteria</taxon>
        <taxon>Pseudomonadati</taxon>
        <taxon>Pseudomonadota</taxon>
        <taxon>Gammaproteobacteria</taxon>
        <taxon>Pseudomonadales</taxon>
        <taxon>Pseudomonadaceae</taxon>
        <taxon>Pseudomonas</taxon>
    </lineage>
</organism>
<dbReference type="InterPro" id="IPR036890">
    <property type="entry name" value="HATPase_C_sf"/>
</dbReference>
<dbReference type="SMART" id="SM00448">
    <property type="entry name" value="REC"/>
    <property type="match status" value="1"/>
</dbReference>
<protein>
    <recommendedName>
        <fullName evidence="2">histidine kinase</fullName>
        <ecNumber evidence="2">2.7.13.3</ecNumber>
    </recommendedName>
</protein>
<dbReference type="SMART" id="SM00387">
    <property type="entry name" value="HATPase_c"/>
    <property type="match status" value="1"/>
</dbReference>
<evidence type="ECO:0000256" key="2">
    <source>
        <dbReference type="ARBA" id="ARBA00012438"/>
    </source>
</evidence>
<dbReference type="SMART" id="SM00388">
    <property type="entry name" value="HisKA"/>
    <property type="match status" value="1"/>
</dbReference>
<dbReference type="GO" id="GO:0000155">
    <property type="term" value="F:phosphorelay sensor kinase activity"/>
    <property type="evidence" value="ECO:0007669"/>
    <property type="project" value="InterPro"/>
</dbReference>
<dbReference type="InterPro" id="IPR004358">
    <property type="entry name" value="Sig_transdc_His_kin-like_C"/>
</dbReference>
<sequence>MQPERIVTGPMNLITAPRMPRFPFDGGEMGQKVRTFDWSATPLGPIQDWPSVLRVTVEFVLNSKFPKCLVWGSSLTMIYNDAFKPILGNKSEALGRPFSEVWSEAWDAIGPIAERAFSGEATYIEDFPLAINRHGHLEQAFFTFCYSPVRDENGVVVGMMDTVIEMTGKYLAERQLRELANSLEKQVAERTADRNRLWQLSTDIMLVTHFDSVITAANPAWQRMLGWSEQELVGQRALSLIHREDLHRTIRTIRLLSRGTPISGLDNRVRHKDGSYRWISWNAVPGDGLINAVGRDFTAEKEQAEALQQAEENLRHSQKMEAVGQLTGGLAHDFNNLLLSIGGSLELLGERLRQGRTQDLERYIEAAQGATQRAASLTHRLLAFSRRQTLDPRPTRVNHLIADMEELVRHTMGPTIRVDIIRSTDSWTVLVDRNQLENSLLNLCINARDAMPEGGRLVIETANVELDAKTAGALELAPGEYLSLRVSDTGMGMSAEVAKRACEPFFTTKPTGQGTGLGLSMVYGFAQQSGGQVRIHSETDRGTSVMLYLPRHADEPDAPSETAQPSDMPVTSQGETVLVIDDEATLRMLVTEVLEDLGYATLEAAEGPSGLALLESGRPVDLLITDIGLPGGMNGRQVADAARRVRPGLKVLFITGYAETTVVGNDRLEPDMQILTKPFTLDALANRIKGLLG</sequence>
<proteinExistence type="predicted"/>
<accession>A0A1G9J090</accession>
<dbReference type="PANTHER" id="PTHR43065:SF42">
    <property type="entry name" value="TWO-COMPONENT SENSOR PPRA"/>
    <property type="match status" value="1"/>
</dbReference>
<dbReference type="EMBL" id="FNFD01000018">
    <property type="protein sequence ID" value="SDL30880.1"/>
    <property type="molecule type" value="Genomic_DNA"/>
</dbReference>
<dbReference type="InterPro" id="IPR035965">
    <property type="entry name" value="PAS-like_dom_sf"/>
</dbReference>
<dbReference type="SUPFAM" id="SSF52172">
    <property type="entry name" value="CheY-like"/>
    <property type="match status" value="1"/>
</dbReference>
<name>A0A1G9J090_9PSED</name>
<dbReference type="SUPFAM" id="SSF55785">
    <property type="entry name" value="PYP-like sensor domain (PAS domain)"/>
    <property type="match status" value="2"/>
</dbReference>
<dbReference type="Pfam" id="PF08447">
    <property type="entry name" value="PAS_3"/>
    <property type="match status" value="1"/>
</dbReference>
<evidence type="ECO:0000259" key="6">
    <source>
        <dbReference type="PROSITE" id="PS50110"/>
    </source>
</evidence>
<reference evidence="8 9" key="1">
    <citation type="submission" date="2016-10" db="EMBL/GenBank/DDBJ databases">
        <authorList>
            <person name="de Groot N.N."/>
        </authorList>
    </citation>
    <scope>NUCLEOTIDE SEQUENCE [LARGE SCALE GENOMIC DNA]</scope>
    <source>
        <strain evidence="8 9">JCM 21544</strain>
    </source>
</reference>